<evidence type="ECO:0000313" key="9">
    <source>
        <dbReference type="Proteomes" id="UP001157974"/>
    </source>
</evidence>
<dbReference type="InterPro" id="IPR008803">
    <property type="entry name" value="RHD3/Sey1"/>
</dbReference>
<dbReference type="PROSITE" id="PS51715">
    <property type="entry name" value="G_GB1_RHD3"/>
    <property type="match status" value="1"/>
</dbReference>
<dbReference type="GO" id="GO:0003924">
    <property type="term" value="F:GTPase activity"/>
    <property type="evidence" value="ECO:0007669"/>
    <property type="project" value="TreeGrafter"/>
</dbReference>
<name>A0AAV8UY78_9RHOD</name>
<feature type="domain" description="GB1/RHD3-type G" evidence="7">
    <location>
        <begin position="29"/>
        <end position="254"/>
    </location>
</feature>
<dbReference type="Pfam" id="PF05879">
    <property type="entry name" value="RHD3_GTPase"/>
    <property type="match status" value="1"/>
</dbReference>
<dbReference type="Proteomes" id="UP001157974">
    <property type="component" value="Unassembled WGS sequence"/>
</dbReference>
<reference evidence="8 9" key="1">
    <citation type="journal article" date="2023" name="Nat. Commun.">
        <title>Origin of minicircular mitochondrial genomes in red algae.</title>
        <authorList>
            <person name="Lee Y."/>
            <person name="Cho C.H."/>
            <person name="Lee Y.M."/>
            <person name="Park S.I."/>
            <person name="Yang J.H."/>
            <person name="West J.A."/>
            <person name="Bhattacharya D."/>
            <person name="Yoon H.S."/>
        </authorList>
    </citation>
    <scope>NUCLEOTIDE SEQUENCE [LARGE SCALE GENOMIC DNA]</scope>
    <source>
        <strain evidence="8 9">CCMP1338</strain>
        <tissue evidence="8">Whole cell</tissue>
    </source>
</reference>
<protein>
    <recommendedName>
        <fullName evidence="7">GB1/RHD3-type G domain-containing protein</fullName>
    </recommendedName>
</protein>
<dbReference type="InterPro" id="IPR027417">
    <property type="entry name" value="P-loop_NTPase"/>
</dbReference>
<proteinExistence type="inferred from homology"/>
<dbReference type="Gene3D" id="3.40.50.300">
    <property type="entry name" value="P-loop containing nucleotide triphosphate hydrolases"/>
    <property type="match status" value="1"/>
</dbReference>
<evidence type="ECO:0000313" key="8">
    <source>
        <dbReference type="EMBL" id="KAJ8906556.1"/>
    </source>
</evidence>
<keyword evidence="9" id="KW-1185">Reference proteome</keyword>
<dbReference type="EMBL" id="JAMWBK010000003">
    <property type="protein sequence ID" value="KAJ8906556.1"/>
    <property type="molecule type" value="Genomic_DNA"/>
</dbReference>
<keyword evidence="2" id="KW-0378">Hydrolase</keyword>
<evidence type="ECO:0000256" key="2">
    <source>
        <dbReference type="ARBA" id="ARBA00022801"/>
    </source>
</evidence>
<gene>
    <name evidence="8" type="ORF">NDN08_003049</name>
</gene>
<dbReference type="GO" id="GO:0016320">
    <property type="term" value="P:endoplasmic reticulum membrane fusion"/>
    <property type="evidence" value="ECO:0007669"/>
    <property type="project" value="TreeGrafter"/>
</dbReference>
<evidence type="ECO:0000256" key="5">
    <source>
        <dbReference type="ARBA" id="ARBA00023136"/>
    </source>
</evidence>
<dbReference type="SUPFAM" id="SSF52540">
    <property type="entry name" value="P-loop containing nucleoside triphosphate hydrolases"/>
    <property type="match status" value="1"/>
</dbReference>
<evidence type="ECO:0000256" key="1">
    <source>
        <dbReference type="ARBA" id="ARBA00022741"/>
    </source>
</evidence>
<comment type="similarity">
    <text evidence="6">Belongs to the TRAFAC class dynamin-like GTPase superfamily. GB1/RHD3 GTPase family.</text>
</comment>
<keyword evidence="5" id="KW-0472">Membrane</keyword>
<keyword evidence="4" id="KW-0342">GTP-binding</keyword>
<dbReference type="PANTHER" id="PTHR45923">
    <property type="entry name" value="PROTEIN SEY1"/>
    <property type="match status" value="1"/>
</dbReference>
<dbReference type="InterPro" id="IPR030386">
    <property type="entry name" value="G_GB1_RHD3_dom"/>
</dbReference>
<sequence>MSEIVQVVNESGEIRPEDFWFEEDDRLGEDSIMVVSILGGQGSGKSSFMNAIFGTEFEVAERGSIGSSTTKGIIASKPAENRLIVALDVEGADARDRGSSGKTFLTKCSGFAASLSDVVIVNMWHHDLGRVNSATYTCLEAIMNEQAKARRSGGSIKSLLLFVVHDVDEDSSSSSIKSKLVSDAQETWERLSGPGSVDEVFDMELIALPHIRYMADEFEAALATARDNFDPARTVYFKEQYSKSIPAAGLSAYAKNLWEVVYQRTPGATAADLVPGKSDAVVKSDLAFSAAFQNAHDEIAALEEKLDMGEKIQSLGQTSAKVLSDAFEIFSGETSEFEEDPSVQRKKQELVTFLHANLHAVFKKQILLLKDKAIATFKGSTDEGGSPTDFIFYQVDNQFGMDADESVMPGSNWSYENERKALHTYMEEYSKQRTRLYDQQLAAAQESRQAIRYLQMQETRMQQIQQQHYGGVSGNWNVGAAYRPPDSNVNISVGYQQGRTNIQISMVPDEQSSLLGPNGFTAGVGPANLGLSFNITV</sequence>
<dbReference type="PANTHER" id="PTHR45923:SF2">
    <property type="entry name" value="PROTEIN SEY1"/>
    <property type="match status" value="1"/>
</dbReference>
<evidence type="ECO:0000256" key="6">
    <source>
        <dbReference type="PROSITE-ProRule" id="PRU01052"/>
    </source>
</evidence>
<evidence type="ECO:0000256" key="4">
    <source>
        <dbReference type="ARBA" id="ARBA00023134"/>
    </source>
</evidence>
<dbReference type="GO" id="GO:0005783">
    <property type="term" value="C:endoplasmic reticulum"/>
    <property type="evidence" value="ECO:0007669"/>
    <property type="project" value="TreeGrafter"/>
</dbReference>
<organism evidence="8 9">
    <name type="scientific">Rhodosorus marinus</name>
    <dbReference type="NCBI Taxonomy" id="101924"/>
    <lineage>
        <taxon>Eukaryota</taxon>
        <taxon>Rhodophyta</taxon>
        <taxon>Stylonematophyceae</taxon>
        <taxon>Stylonematales</taxon>
        <taxon>Stylonemataceae</taxon>
        <taxon>Rhodosorus</taxon>
    </lineage>
</organism>
<dbReference type="AlphaFoldDB" id="A0AAV8UY78"/>
<dbReference type="GO" id="GO:0005525">
    <property type="term" value="F:GTP binding"/>
    <property type="evidence" value="ECO:0007669"/>
    <property type="project" value="UniProtKB-KW"/>
</dbReference>
<keyword evidence="1" id="KW-0547">Nucleotide-binding</keyword>
<evidence type="ECO:0000256" key="3">
    <source>
        <dbReference type="ARBA" id="ARBA00022824"/>
    </source>
</evidence>
<keyword evidence="3" id="KW-0256">Endoplasmic reticulum</keyword>
<accession>A0AAV8UY78</accession>
<evidence type="ECO:0000259" key="7">
    <source>
        <dbReference type="PROSITE" id="PS51715"/>
    </source>
</evidence>
<comment type="caution">
    <text evidence="8">The sequence shown here is derived from an EMBL/GenBank/DDBJ whole genome shotgun (WGS) entry which is preliminary data.</text>
</comment>